<evidence type="ECO:0000259" key="9">
    <source>
        <dbReference type="PROSITE" id="PS50893"/>
    </source>
</evidence>
<feature type="transmembrane region" description="Helical" evidence="8">
    <location>
        <begin position="160"/>
        <end position="184"/>
    </location>
</feature>
<accession>A0ABU2NCS2</accession>
<keyword evidence="4 11" id="KW-0067">ATP-binding</keyword>
<feature type="transmembrane region" description="Helical" evidence="8">
    <location>
        <begin position="86"/>
        <end position="107"/>
    </location>
</feature>
<feature type="domain" description="ABC transmembrane type-1" evidence="10">
    <location>
        <begin position="51"/>
        <end position="333"/>
    </location>
</feature>
<dbReference type="PROSITE" id="PS50893">
    <property type="entry name" value="ABC_TRANSPORTER_2"/>
    <property type="match status" value="1"/>
</dbReference>
<keyword evidence="3" id="KW-0547">Nucleotide-binding</keyword>
<dbReference type="Pfam" id="PF00664">
    <property type="entry name" value="ABC_membrane"/>
    <property type="match status" value="1"/>
</dbReference>
<dbReference type="PROSITE" id="PS50929">
    <property type="entry name" value="ABC_TM1F"/>
    <property type="match status" value="1"/>
</dbReference>
<feature type="domain" description="ABC transporter" evidence="9">
    <location>
        <begin position="367"/>
        <end position="602"/>
    </location>
</feature>
<keyword evidence="2 8" id="KW-0812">Transmembrane</keyword>
<dbReference type="GO" id="GO:0005524">
    <property type="term" value="F:ATP binding"/>
    <property type="evidence" value="ECO:0007669"/>
    <property type="project" value="UniProtKB-KW"/>
</dbReference>
<dbReference type="SUPFAM" id="SSF52540">
    <property type="entry name" value="P-loop containing nucleoside triphosphate hydrolases"/>
    <property type="match status" value="1"/>
</dbReference>
<feature type="compositionally biased region" description="Low complexity" evidence="7">
    <location>
        <begin position="651"/>
        <end position="672"/>
    </location>
</feature>
<protein>
    <submittedName>
        <fullName evidence="11">ABC transporter ATP-binding protein</fullName>
    </submittedName>
</protein>
<dbReference type="InterPro" id="IPR027417">
    <property type="entry name" value="P-loop_NTPase"/>
</dbReference>
<reference evidence="12" key="1">
    <citation type="submission" date="2023-07" db="EMBL/GenBank/DDBJ databases">
        <title>30 novel species of actinomycetes from the DSMZ collection.</title>
        <authorList>
            <person name="Nouioui I."/>
        </authorList>
    </citation>
    <scope>NUCLEOTIDE SEQUENCE [LARGE SCALE GENOMIC DNA]</scope>
    <source>
        <strain evidence="12">DSM 45834</strain>
    </source>
</reference>
<dbReference type="EMBL" id="JAVREJ010000013">
    <property type="protein sequence ID" value="MDT0351535.1"/>
    <property type="molecule type" value="Genomic_DNA"/>
</dbReference>
<evidence type="ECO:0000256" key="8">
    <source>
        <dbReference type="SAM" id="Phobius"/>
    </source>
</evidence>
<sequence length="743" mass="81387">MNAITGTSRDAPEYDGSDEDENLVELAPTVPLRAIFRRFWPHTRDFRGRMVLSLLLTGAVPAISTASIYLYKVLVDDVLTPHDFRLFPMIAALYLALTLAEGVVSWIDEFLTAWVGERFVLNLRVELFAHLQRLSLGFFERRQLGDIMSRLGGDVSEIETLVLTGVNMALTYAFQILLFTGMLFYLDWRLALAAFVAAPGFLLIARVLSRRIQTSARELRRRSGSISAVAEESLSNLALVQAYDRQTDETARYRRENQGAFSAQMIATRLEALFGPLSNVVEVVGVLLVMGLAVWELANGRVTLGELLVFVAYLSQLYGPVAGFGGLWNEMSSAKAGAERIIEMLDQEPAVVDRADPTPLHRAAGTLALQQVTFTYPETERPALSGIDLRITPGEKIAVVGASGAGKTTLTKLLLRFYDPDQGRITLDGHDIRDVSLSDLRRNVAAVLQETLVFDGTIADNIRWGRPEATDHEIEQAARAADVHRFVQDLPDGYATRVGQRGRLLSGGQRQRLAIARAMIRDAPVLLLDEPTTGLDAESSERVLAPLRRLMDGRTTLMISHNLLTVTDADRIVFLEDGRITAVGTHDELLARSTGYARLYRLHHPDAAAPQTDTTGPRSMGRHHGPVLAAPDPRPSPAPRSEAMPRHRADTPQPAAPVAHPAHAAAAPATAPETSANWFDPDPPTLRIRLPLVGPGPRKGPRRHSATPHPFPVQATRSAESGRHAAVARDVADDAVPQPVFRP</sequence>
<feature type="transmembrane region" description="Helical" evidence="8">
    <location>
        <begin position="190"/>
        <end position="208"/>
    </location>
</feature>
<gene>
    <name evidence="11" type="ORF">RM445_18550</name>
</gene>
<proteinExistence type="predicted"/>
<evidence type="ECO:0000256" key="2">
    <source>
        <dbReference type="ARBA" id="ARBA00022692"/>
    </source>
</evidence>
<evidence type="ECO:0000256" key="3">
    <source>
        <dbReference type="ARBA" id="ARBA00022741"/>
    </source>
</evidence>
<dbReference type="CDD" id="cd18564">
    <property type="entry name" value="ABC_6TM_exporter_like"/>
    <property type="match status" value="1"/>
</dbReference>
<dbReference type="InterPro" id="IPR039421">
    <property type="entry name" value="Type_1_exporter"/>
</dbReference>
<feature type="region of interest" description="Disordered" evidence="7">
    <location>
        <begin position="607"/>
        <end position="743"/>
    </location>
</feature>
<keyword evidence="6 8" id="KW-0472">Membrane</keyword>
<dbReference type="PANTHER" id="PTHR43394:SF1">
    <property type="entry name" value="ATP-BINDING CASSETTE SUB-FAMILY B MEMBER 10, MITOCHONDRIAL"/>
    <property type="match status" value="1"/>
</dbReference>
<keyword evidence="12" id="KW-1185">Reference proteome</keyword>
<comment type="caution">
    <text evidence="11">The sequence shown here is derived from an EMBL/GenBank/DDBJ whole genome shotgun (WGS) entry which is preliminary data.</text>
</comment>
<evidence type="ECO:0000313" key="12">
    <source>
        <dbReference type="Proteomes" id="UP001183202"/>
    </source>
</evidence>
<dbReference type="InterPro" id="IPR011527">
    <property type="entry name" value="ABC1_TM_dom"/>
</dbReference>
<dbReference type="PROSITE" id="PS00211">
    <property type="entry name" value="ABC_TRANSPORTER_1"/>
    <property type="match status" value="1"/>
</dbReference>
<dbReference type="PANTHER" id="PTHR43394">
    <property type="entry name" value="ATP-DEPENDENT PERMEASE MDL1, MITOCHONDRIAL"/>
    <property type="match status" value="1"/>
</dbReference>
<keyword evidence="5 8" id="KW-1133">Transmembrane helix</keyword>
<dbReference type="Gene3D" id="1.20.1560.10">
    <property type="entry name" value="ABC transporter type 1, transmembrane domain"/>
    <property type="match status" value="1"/>
</dbReference>
<dbReference type="RefSeq" id="WP_311557887.1">
    <property type="nucleotide sequence ID" value="NZ_JAVREJ010000013.1"/>
</dbReference>
<evidence type="ECO:0000256" key="6">
    <source>
        <dbReference type="ARBA" id="ARBA00023136"/>
    </source>
</evidence>
<feature type="transmembrane region" description="Helical" evidence="8">
    <location>
        <begin position="272"/>
        <end position="295"/>
    </location>
</feature>
<evidence type="ECO:0000256" key="5">
    <source>
        <dbReference type="ARBA" id="ARBA00022989"/>
    </source>
</evidence>
<feature type="transmembrane region" description="Helical" evidence="8">
    <location>
        <begin position="50"/>
        <end position="74"/>
    </location>
</feature>
<dbReference type="InterPro" id="IPR003439">
    <property type="entry name" value="ABC_transporter-like_ATP-bd"/>
</dbReference>
<dbReference type="InterPro" id="IPR017871">
    <property type="entry name" value="ABC_transporter-like_CS"/>
</dbReference>
<comment type="subcellular location">
    <subcellularLocation>
        <location evidence="1">Cell membrane</location>
        <topology evidence="1">Multi-pass membrane protein</topology>
    </subcellularLocation>
</comment>
<name>A0ABU2NCS2_9PSEU</name>
<evidence type="ECO:0000259" key="10">
    <source>
        <dbReference type="PROSITE" id="PS50929"/>
    </source>
</evidence>
<dbReference type="Pfam" id="PF00005">
    <property type="entry name" value="ABC_tran"/>
    <property type="match status" value="1"/>
</dbReference>
<dbReference type="InterPro" id="IPR036640">
    <property type="entry name" value="ABC1_TM_sf"/>
</dbReference>
<organism evidence="11 12">
    <name type="scientific">Pseudonocardia charpentierae</name>
    <dbReference type="NCBI Taxonomy" id="3075545"/>
    <lineage>
        <taxon>Bacteria</taxon>
        <taxon>Bacillati</taxon>
        <taxon>Actinomycetota</taxon>
        <taxon>Actinomycetes</taxon>
        <taxon>Pseudonocardiales</taxon>
        <taxon>Pseudonocardiaceae</taxon>
        <taxon>Pseudonocardia</taxon>
    </lineage>
</organism>
<dbReference type="InterPro" id="IPR003593">
    <property type="entry name" value="AAA+_ATPase"/>
</dbReference>
<evidence type="ECO:0000256" key="7">
    <source>
        <dbReference type="SAM" id="MobiDB-lite"/>
    </source>
</evidence>
<evidence type="ECO:0000313" key="11">
    <source>
        <dbReference type="EMBL" id="MDT0351535.1"/>
    </source>
</evidence>
<dbReference type="SUPFAM" id="SSF90123">
    <property type="entry name" value="ABC transporter transmembrane region"/>
    <property type="match status" value="1"/>
</dbReference>
<dbReference type="Gene3D" id="3.40.50.300">
    <property type="entry name" value="P-loop containing nucleotide triphosphate hydrolases"/>
    <property type="match status" value="1"/>
</dbReference>
<evidence type="ECO:0000256" key="4">
    <source>
        <dbReference type="ARBA" id="ARBA00022840"/>
    </source>
</evidence>
<dbReference type="Proteomes" id="UP001183202">
    <property type="component" value="Unassembled WGS sequence"/>
</dbReference>
<evidence type="ECO:0000256" key="1">
    <source>
        <dbReference type="ARBA" id="ARBA00004651"/>
    </source>
</evidence>
<dbReference type="SMART" id="SM00382">
    <property type="entry name" value="AAA"/>
    <property type="match status" value="1"/>
</dbReference>